<keyword evidence="1" id="KW-0472">Membrane</keyword>
<dbReference type="PROSITE" id="PS51257">
    <property type="entry name" value="PROKAR_LIPOPROTEIN"/>
    <property type="match status" value="1"/>
</dbReference>
<evidence type="ECO:0000256" key="1">
    <source>
        <dbReference type="SAM" id="Phobius"/>
    </source>
</evidence>
<organism evidence="2">
    <name type="scientific">marine sediment metagenome</name>
    <dbReference type="NCBI Taxonomy" id="412755"/>
    <lineage>
        <taxon>unclassified sequences</taxon>
        <taxon>metagenomes</taxon>
        <taxon>ecological metagenomes</taxon>
    </lineage>
</organism>
<sequence>MIPLRDNIRSRRYPLVNIALIAACVVVFVYQYLYQYLYLHVDQDTIYQYAFRPAYLASLGA</sequence>
<feature type="transmembrane region" description="Helical" evidence="1">
    <location>
        <begin position="12"/>
        <end position="33"/>
    </location>
</feature>
<evidence type="ECO:0000313" key="2">
    <source>
        <dbReference type="EMBL" id="GAG28489.1"/>
    </source>
</evidence>
<dbReference type="EMBL" id="BARS01047556">
    <property type="protein sequence ID" value="GAG28489.1"/>
    <property type="molecule type" value="Genomic_DNA"/>
</dbReference>
<keyword evidence="1" id="KW-0812">Transmembrane</keyword>
<accession>X0WC47</accession>
<evidence type="ECO:0008006" key="3">
    <source>
        <dbReference type="Google" id="ProtNLM"/>
    </source>
</evidence>
<feature type="non-terminal residue" evidence="2">
    <location>
        <position position="61"/>
    </location>
</feature>
<proteinExistence type="predicted"/>
<name>X0WC47_9ZZZZ</name>
<dbReference type="AlphaFoldDB" id="X0WC47"/>
<reference evidence="2" key="1">
    <citation type="journal article" date="2014" name="Front. Microbiol.">
        <title>High frequency of phylogenetically diverse reductive dehalogenase-homologous genes in deep subseafloor sedimentary metagenomes.</title>
        <authorList>
            <person name="Kawai M."/>
            <person name="Futagami T."/>
            <person name="Toyoda A."/>
            <person name="Takaki Y."/>
            <person name="Nishi S."/>
            <person name="Hori S."/>
            <person name="Arai W."/>
            <person name="Tsubouchi T."/>
            <person name="Morono Y."/>
            <person name="Uchiyama I."/>
            <person name="Ito T."/>
            <person name="Fujiyama A."/>
            <person name="Inagaki F."/>
            <person name="Takami H."/>
        </authorList>
    </citation>
    <scope>NUCLEOTIDE SEQUENCE</scope>
    <source>
        <strain evidence="2">Expedition CK06-06</strain>
    </source>
</reference>
<protein>
    <recommendedName>
        <fullName evidence="3">Rhomboid family intramembrane serine protease</fullName>
    </recommendedName>
</protein>
<keyword evidence="1" id="KW-1133">Transmembrane helix</keyword>
<gene>
    <name evidence="2" type="ORF">S01H1_71416</name>
</gene>
<comment type="caution">
    <text evidence="2">The sequence shown here is derived from an EMBL/GenBank/DDBJ whole genome shotgun (WGS) entry which is preliminary data.</text>
</comment>